<accession>A0A930FPP7</accession>
<feature type="transmembrane region" description="Helical" evidence="1">
    <location>
        <begin position="17"/>
        <end position="36"/>
    </location>
</feature>
<evidence type="ECO:0000313" key="3">
    <source>
        <dbReference type="Proteomes" id="UP000757890"/>
    </source>
</evidence>
<evidence type="ECO:0000256" key="1">
    <source>
        <dbReference type="SAM" id="Phobius"/>
    </source>
</evidence>
<organism evidence="2 3">
    <name type="scientific">Dialister invisus</name>
    <dbReference type="NCBI Taxonomy" id="218538"/>
    <lineage>
        <taxon>Bacteria</taxon>
        <taxon>Bacillati</taxon>
        <taxon>Bacillota</taxon>
        <taxon>Negativicutes</taxon>
        <taxon>Veillonellales</taxon>
        <taxon>Veillonellaceae</taxon>
        <taxon>Dialister</taxon>
    </lineage>
</organism>
<feature type="transmembrane region" description="Helical" evidence="1">
    <location>
        <begin position="118"/>
        <end position="135"/>
    </location>
</feature>
<keyword evidence="1" id="KW-0812">Transmembrane</keyword>
<dbReference type="AlphaFoldDB" id="A0A930FPP7"/>
<evidence type="ECO:0000313" key="2">
    <source>
        <dbReference type="EMBL" id="MBF1129751.1"/>
    </source>
</evidence>
<comment type="caution">
    <text evidence="2">The sequence shown here is derived from an EMBL/GenBank/DDBJ whole genome shotgun (WGS) entry which is preliminary data.</text>
</comment>
<feature type="transmembrane region" description="Helical" evidence="1">
    <location>
        <begin position="76"/>
        <end position="97"/>
    </location>
</feature>
<dbReference type="Proteomes" id="UP000757890">
    <property type="component" value="Unassembled WGS sequence"/>
</dbReference>
<sequence>MEFLVEMIRVNAFDPRIWIVLICIPLLLVRIVYVSIKRKNSWGISGIFYKLIPFLLLIFGGLFVFGHIMGILRAEFATIGGFLMGTGGIINGLFLRLEMEKDGNHIIQKSSMLYQKSIASFVGGGIILLAMILFIL</sequence>
<dbReference type="EMBL" id="JABZMK010000051">
    <property type="protein sequence ID" value="MBF1129751.1"/>
    <property type="molecule type" value="Genomic_DNA"/>
</dbReference>
<feature type="transmembrane region" description="Helical" evidence="1">
    <location>
        <begin position="48"/>
        <end position="70"/>
    </location>
</feature>
<keyword evidence="1" id="KW-1133">Transmembrane helix</keyword>
<name>A0A930FPP7_9FIRM</name>
<keyword evidence="1" id="KW-0472">Membrane</keyword>
<reference evidence="2" key="1">
    <citation type="submission" date="2020-04" db="EMBL/GenBank/DDBJ databases">
        <title>Deep metagenomics examines the oral microbiome during advanced dental caries in children, revealing novel taxa and co-occurrences with host molecules.</title>
        <authorList>
            <person name="Baker J.L."/>
            <person name="Morton J.T."/>
            <person name="Dinis M."/>
            <person name="Alvarez R."/>
            <person name="Tran N.C."/>
            <person name="Knight R."/>
            <person name="Edlund A."/>
        </authorList>
    </citation>
    <scope>NUCLEOTIDE SEQUENCE</scope>
    <source>
        <strain evidence="2">JCVI_32_bin.14</strain>
    </source>
</reference>
<gene>
    <name evidence="2" type="ORF">HXL70_06895</name>
</gene>
<proteinExistence type="predicted"/>
<protein>
    <submittedName>
        <fullName evidence="2">Uncharacterized protein</fullName>
    </submittedName>
</protein>